<comment type="caution">
    <text evidence="7">The sequence shown here is derived from an EMBL/GenBank/DDBJ whole genome shotgun (WGS) entry which is preliminary data.</text>
</comment>
<evidence type="ECO:0000313" key="7">
    <source>
        <dbReference type="EMBL" id="GHC55755.1"/>
    </source>
</evidence>
<dbReference type="PROSITE" id="PS00330">
    <property type="entry name" value="HEMOLYSIN_CALCIUM"/>
    <property type="match status" value="2"/>
</dbReference>
<dbReference type="InterPro" id="IPR034033">
    <property type="entry name" value="Serralysin-like"/>
</dbReference>
<reference evidence="7" key="1">
    <citation type="journal article" date="2014" name="Int. J. Syst. Evol. Microbiol.">
        <title>Complete genome sequence of Corynebacterium casei LMG S-19264T (=DSM 44701T), isolated from a smear-ripened cheese.</title>
        <authorList>
            <consortium name="US DOE Joint Genome Institute (JGI-PGF)"/>
            <person name="Walter F."/>
            <person name="Albersmeier A."/>
            <person name="Kalinowski J."/>
            <person name="Ruckert C."/>
        </authorList>
    </citation>
    <scope>NUCLEOTIDE SEQUENCE</scope>
    <source>
        <strain evidence="7">KCTC 23310</strain>
    </source>
</reference>
<dbReference type="EMBL" id="BMYJ01000005">
    <property type="protein sequence ID" value="GHC55755.1"/>
    <property type="molecule type" value="Genomic_DNA"/>
</dbReference>
<dbReference type="GO" id="GO:0005509">
    <property type="term" value="F:calcium ion binding"/>
    <property type="evidence" value="ECO:0007669"/>
    <property type="project" value="InterPro"/>
</dbReference>
<evidence type="ECO:0000256" key="2">
    <source>
        <dbReference type="ARBA" id="ARBA00004613"/>
    </source>
</evidence>
<dbReference type="InterPro" id="IPR001343">
    <property type="entry name" value="Hemolysn_Ca-bd"/>
</dbReference>
<dbReference type="GO" id="GO:0008237">
    <property type="term" value="F:metallopeptidase activity"/>
    <property type="evidence" value="ECO:0007669"/>
    <property type="project" value="InterPro"/>
</dbReference>
<accession>A0A918TRA6</accession>
<dbReference type="GO" id="GO:0005615">
    <property type="term" value="C:extracellular space"/>
    <property type="evidence" value="ECO:0007669"/>
    <property type="project" value="InterPro"/>
</dbReference>
<evidence type="ECO:0000256" key="3">
    <source>
        <dbReference type="ARBA" id="ARBA00009490"/>
    </source>
</evidence>
<dbReference type="Pfam" id="PF00353">
    <property type="entry name" value="HemolysinCabind"/>
    <property type="match status" value="1"/>
</dbReference>
<dbReference type="Gene3D" id="3.40.390.10">
    <property type="entry name" value="Collagenase (Catalytic Domain)"/>
    <property type="match status" value="1"/>
</dbReference>
<dbReference type="Pfam" id="PF08548">
    <property type="entry name" value="Peptidase_M10_C"/>
    <property type="match status" value="1"/>
</dbReference>
<dbReference type="GO" id="GO:0006508">
    <property type="term" value="P:proteolysis"/>
    <property type="evidence" value="ECO:0007669"/>
    <property type="project" value="InterPro"/>
</dbReference>
<evidence type="ECO:0000256" key="5">
    <source>
        <dbReference type="ARBA" id="ARBA00022737"/>
    </source>
</evidence>
<dbReference type="Gene3D" id="2.150.10.10">
    <property type="entry name" value="Serralysin-like metalloprotease, C-terminal"/>
    <property type="match status" value="1"/>
</dbReference>
<dbReference type="SUPFAM" id="SSF51120">
    <property type="entry name" value="beta-Roll"/>
    <property type="match status" value="1"/>
</dbReference>
<dbReference type="InterPro" id="IPR013858">
    <property type="entry name" value="Peptidase_M10B_C"/>
</dbReference>
<feature type="domain" description="Peptidase metallopeptidase" evidence="6">
    <location>
        <begin position="140"/>
        <end position="303"/>
    </location>
</feature>
<dbReference type="AlphaFoldDB" id="A0A918TRA6"/>
<reference evidence="7" key="2">
    <citation type="submission" date="2020-09" db="EMBL/GenBank/DDBJ databases">
        <authorList>
            <person name="Sun Q."/>
            <person name="Kim S."/>
        </authorList>
    </citation>
    <scope>NUCLEOTIDE SEQUENCE</scope>
    <source>
        <strain evidence="7">KCTC 23310</strain>
    </source>
</reference>
<dbReference type="SMART" id="SM00235">
    <property type="entry name" value="ZnMc"/>
    <property type="match status" value="1"/>
</dbReference>
<dbReference type="CDD" id="cd04277">
    <property type="entry name" value="ZnMc_serralysin_like"/>
    <property type="match status" value="1"/>
</dbReference>
<dbReference type="InterPro" id="IPR018511">
    <property type="entry name" value="Hemolysin-typ_Ca-bd_CS"/>
</dbReference>
<comment type="subcellular location">
    <subcellularLocation>
        <location evidence="2">Secreted</location>
    </subcellularLocation>
</comment>
<sequence length="573" mass="59896">MYSSESGLGRDAAGHKGTQLKIGLDQVGSGRIGGGSDIDWFAVDLVAGQTYSFALVGTGANSLSDGKLVLHGVNGFTPLRQNDNGLQHGDAIITFTATTSGRHYLQVSGVEGATGGYSLTAHQGKKAWMDGEMIAGTLDSDYQWSATNLTYGFRASIGANGEASYFAFSEAQKLATRAIMAQTSDICGLTFTEVNPGGLTDNATLLLANYDEDDGTGGYGWYPGSTASSSVAGDMWINGGADGGPIRSGTWDWTVIQHELGHNLGLSHPGDYAAGVGQNITYENSAQFVQDTEQYSVMSYFGAPNAGGANLGADTWMLADVIALQKIYGANKTTRTGDDVYGFGSTAGPVFDFAVNDDPMLTIWDAGGRDRLDLSDYAGGDQVIDLRAGGYSSVMGYKQNVAIVPGAVIEDAVGGQVGDRMTGNGVGNQLEGNAGWDVLIGLGGADRLEGGIGRDRLIGGKGADVLDGGADGVRDVFVFQHLSDSRAKGPLDRVEGFEAGMDVIDLRGVDADSGRVGNQMFGRLQDQAERHGLWTKATAQGLMLLGDVNGDRKADFAVLLVGHEDLRGADLLR</sequence>
<dbReference type="InterPro" id="IPR024079">
    <property type="entry name" value="MetalloPept_cat_dom_sf"/>
</dbReference>
<keyword evidence="4" id="KW-0964">Secreted</keyword>
<keyword evidence="8" id="KW-1185">Reference proteome</keyword>
<gene>
    <name evidence="7" type="ORF">GCM10007315_18630</name>
</gene>
<comment type="cofactor">
    <cofactor evidence="1">
        <name>Ca(2+)</name>
        <dbReference type="ChEBI" id="CHEBI:29108"/>
    </cofactor>
</comment>
<proteinExistence type="inferred from homology"/>
<dbReference type="InterPro" id="IPR011049">
    <property type="entry name" value="Serralysin-like_metalloprot_C"/>
</dbReference>
<dbReference type="InterPro" id="IPR006026">
    <property type="entry name" value="Peptidase_Metallo"/>
</dbReference>
<evidence type="ECO:0000256" key="1">
    <source>
        <dbReference type="ARBA" id="ARBA00001913"/>
    </source>
</evidence>
<dbReference type="RefSeq" id="WP_189411385.1">
    <property type="nucleotide sequence ID" value="NZ_BMYJ01000005.1"/>
</dbReference>
<dbReference type="Proteomes" id="UP000638981">
    <property type="component" value="Unassembled WGS sequence"/>
</dbReference>
<comment type="similarity">
    <text evidence="3">Belongs to the peptidase M10B family.</text>
</comment>
<dbReference type="Pfam" id="PF13688">
    <property type="entry name" value="Reprolysin_5"/>
    <property type="match status" value="1"/>
</dbReference>
<evidence type="ECO:0000259" key="6">
    <source>
        <dbReference type="SMART" id="SM00235"/>
    </source>
</evidence>
<dbReference type="SUPFAM" id="SSF55486">
    <property type="entry name" value="Metalloproteases ('zincins'), catalytic domain"/>
    <property type="match status" value="1"/>
</dbReference>
<evidence type="ECO:0000256" key="4">
    <source>
        <dbReference type="ARBA" id="ARBA00022525"/>
    </source>
</evidence>
<dbReference type="Gene3D" id="2.60.120.380">
    <property type="match status" value="1"/>
</dbReference>
<protein>
    <recommendedName>
        <fullName evidence="6">Peptidase metallopeptidase domain-containing protein</fullName>
    </recommendedName>
</protein>
<name>A0A918TRA6_9RHOB</name>
<organism evidence="7 8">
    <name type="scientific">Neogemmobacter tilapiae</name>
    <dbReference type="NCBI Taxonomy" id="875041"/>
    <lineage>
        <taxon>Bacteria</taxon>
        <taxon>Pseudomonadati</taxon>
        <taxon>Pseudomonadota</taxon>
        <taxon>Alphaproteobacteria</taxon>
        <taxon>Rhodobacterales</taxon>
        <taxon>Paracoccaceae</taxon>
        <taxon>Neogemmobacter</taxon>
    </lineage>
</organism>
<evidence type="ECO:0000313" key="8">
    <source>
        <dbReference type="Proteomes" id="UP000638981"/>
    </source>
</evidence>
<dbReference type="GO" id="GO:0008270">
    <property type="term" value="F:zinc ion binding"/>
    <property type="evidence" value="ECO:0007669"/>
    <property type="project" value="InterPro"/>
</dbReference>
<keyword evidence="5" id="KW-0677">Repeat</keyword>